<dbReference type="GeneID" id="41331490"/>
<evidence type="ECO:0000313" key="7">
    <source>
        <dbReference type="Proteomes" id="UP000321408"/>
    </source>
</evidence>
<gene>
    <name evidence="6" type="ORF">DSAG12_03519</name>
</gene>
<evidence type="ECO:0000259" key="5">
    <source>
        <dbReference type="Pfam" id="PF00496"/>
    </source>
</evidence>
<evidence type="ECO:0000256" key="4">
    <source>
        <dbReference type="SAM" id="Phobius"/>
    </source>
</evidence>
<keyword evidence="7" id="KW-1185">Reference proteome</keyword>
<feature type="transmembrane region" description="Helical" evidence="4">
    <location>
        <begin position="571"/>
        <end position="592"/>
    </location>
</feature>
<dbReference type="CDD" id="cd00995">
    <property type="entry name" value="PBP2_NikA_DppA_OppA_like"/>
    <property type="match status" value="1"/>
</dbReference>
<comment type="similarity">
    <text evidence="1">Belongs to the bacterial solute-binding protein 5 family.</text>
</comment>
<keyword evidence="2" id="KW-0813">Transport</keyword>
<sequence>MQRNNFLIAIIFLFSIFSIYIPTVNAMRYMPFIVRISDTPQNADPADANDIVSYNILNQVYEGLYTYNLSSPSTEVIPQLASKMGEWNENMTELTIELRDDVTFHDGSAFNATVVKWNFDRINYFAANNISNPAISYLNNNDELIVKETVIVNNTAIKFILNRPFSIWEQILAFTGSYIIKPNDDFREKFLSLSDEAIGTGPFKMGEITPDSSTLYGDQHYGSVYFKRYEDYYNGPANITDMVYIVIKDEEVGSTAMLNHELHYGRIVPEHVNQADEDLETTIESRRTNIVNFLTLSVRNIPYEIRRAMAFGWNYTYYLKETLMDENYELHTPIPAGMQYYNPNIEGLPYFNKTIARQYMLNCPNITAEVTASRLGINSTDAEWEAVTTSETPLFEANFTRYTSSSSEKIMQQLVYDFAYIGIKVLDAHAGTWNGWEEEEPVDPKFMQISTGRNIVGIWGMPGYDYNDAISMIEPLYKTNATYNTAQLNNNTLDDIISENYLLTGEARAESFDNIVYKVMVENCPSMYLFQRGDLITYNNKFVSNINDLLNILGRWYWYNIKYIPQKDLRILRGTLATIIVVFAGFVSASLIRYRIKIKNLQFTS</sequence>
<reference evidence="6 7" key="2">
    <citation type="journal article" date="2024" name="Int. J. Syst. Evol. Microbiol.">
        <title>Promethearchaeum syntrophicum gen. nov., sp. nov., an anaerobic, obligately syntrophic archaeon, the first isolate of the lineage 'Asgard' archaea, and proposal of the new archaeal phylum Promethearchaeota phyl. nov. and kingdom Promethearchaeati regn. nov.</title>
        <authorList>
            <person name="Imachi H."/>
            <person name="Nobu M.K."/>
            <person name="Kato S."/>
            <person name="Takaki Y."/>
            <person name="Miyazaki M."/>
            <person name="Miyata M."/>
            <person name="Ogawara M."/>
            <person name="Saito Y."/>
            <person name="Sakai S."/>
            <person name="Tahara Y.O."/>
            <person name="Takano Y."/>
            <person name="Tasumi E."/>
            <person name="Uematsu K."/>
            <person name="Yoshimura T."/>
            <person name="Itoh T."/>
            <person name="Ohkuma M."/>
            <person name="Takai K."/>
        </authorList>
    </citation>
    <scope>NUCLEOTIDE SEQUENCE [LARGE SCALE GENOMIC DNA]</scope>
    <source>
        <strain evidence="6 7">MK-D1</strain>
    </source>
</reference>
<dbReference type="GO" id="GO:1904680">
    <property type="term" value="F:peptide transmembrane transporter activity"/>
    <property type="evidence" value="ECO:0007669"/>
    <property type="project" value="TreeGrafter"/>
</dbReference>
<dbReference type="KEGG" id="psyt:DSAG12_03519"/>
<dbReference type="GO" id="GO:0015833">
    <property type="term" value="P:peptide transport"/>
    <property type="evidence" value="ECO:0007669"/>
    <property type="project" value="TreeGrafter"/>
</dbReference>
<organism evidence="6 7">
    <name type="scientific">Promethearchaeum syntrophicum</name>
    <dbReference type="NCBI Taxonomy" id="2594042"/>
    <lineage>
        <taxon>Archaea</taxon>
        <taxon>Promethearchaeati</taxon>
        <taxon>Promethearchaeota</taxon>
        <taxon>Promethearchaeia</taxon>
        <taxon>Promethearchaeales</taxon>
        <taxon>Promethearchaeaceae</taxon>
        <taxon>Promethearchaeum</taxon>
    </lineage>
</organism>
<dbReference type="EMBL" id="CP042905">
    <property type="protein sequence ID" value="QEE17682.1"/>
    <property type="molecule type" value="Genomic_DNA"/>
</dbReference>
<keyword evidence="4" id="KW-1133">Transmembrane helix</keyword>
<dbReference type="Pfam" id="PF00496">
    <property type="entry name" value="SBP_bac_5"/>
    <property type="match status" value="1"/>
</dbReference>
<dbReference type="Gene3D" id="3.40.190.10">
    <property type="entry name" value="Periplasmic binding protein-like II"/>
    <property type="match status" value="1"/>
</dbReference>
<dbReference type="InterPro" id="IPR039424">
    <property type="entry name" value="SBP_5"/>
</dbReference>
<keyword evidence="4" id="KW-0812">Transmembrane</keyword>
<evidence type="ECO:0000313" key="6">
    <source>
        <dbReference type="EMBL" id="QEE17682.1"/>
    </source>
</evidence>
<dbReference type="AlphaFoldDB" id="A0A5B9DF00"/>
<dbReference type="OrthoDB" id="37176at2157"/>
<name>A0A5B9DF00_9ARCH</name>
<evidence type="ECO:0000256" key="1">
    <source>
        <dbReference type="ARBA" id="ARBA00005695"/>
    </source>
</evidence>
<dbReference type="Gene3D" id="3.90.76.10">
    <property type="entry name" value="Dipeptide-binding Protein, Domain 1"/>
    <property type="match status" value="1"/>
</dbReference>
<evidence type="ECO:0000256" key="3">
    <source>
        <dbReference type="ARBA" id="ARBA00022729"/>
    </source>
</evidence>
<dbReference type="InterPro" id="IPR000914">
    <property type="entry name" value="SBP_5_dom"/>
</dbReference>
<dbReference type="RefSeq" id="WP_147664570.1">
    <property type="nucleotide sequence ID" value="NZ_CP042905.2"/>
</dbReference>
<keyword evidence="4" id="KW-0472">Membrane</keyword>
<evidence type="ECO:0000256" key="2">
    <source>
        <dbReference type="ARBA" id="ARBA00022448"/>
    </source>
</evidence>
<dbReference type="SUPFAM" id="SSF53850">
    <property type="entry name" value="Periplasmic binding protein-like II"/>
    <property type="match status" value="1"/>
</dbReference>
<dbReference type="PANTHER" id="PTHR30290">
    <property type="entry name" value="PERIPLASMIC BINDING COMPONENT OF ABC TRANSPORTER"/>
    <property type="match status" value="1"/>
</dbReference>
<reference evidence="6 7" key="1">
    <citation type="journal article" date="2020" name="Nature">
        <title>Isolation of an archaeon at the prokaryote-eukaryote interface.</title>
        <authorList>
            <person name="Imachi H."/>
            <person name="Nobu M.K."/>
            <person name="Nakahara N."/>
            <person name="Morono Y."/>
            <person name="Ogawara M."/>
            <person name="Takaki Y."/>
            <person name="Takano Y."/>
            <person name="Uematsu K."/>
            <person name="Ikuta T."/>
            <person name="Ito M."/>
            <person name="Matsui Y."/>
            <person name="Miyazaki M."/>
            <person name="Murata K."/>
            <person name="Saito Y."/>
            <person name="Sakai S."/>
            <person name="Song C."/>
            <person name="Tasumi E."/>
            <person name="Yamanaka Y."/>
            <person name="Yamaguchi T."/>
            <person name="Kamagata Y."/>
            <person name="Tamaki H."/>
            <person name="Takai K."/>
        </authorList>
    </citation>
    <scope>NUCLEOTIDE SEQUENCE [LARGE SCALE GENOMIC DNA]</scope>
    <source>
        <strain evidence="6 7">MK-D1</strain>
    </source>
</reference>
<dbReference type="Proteomes" id="UP000321408">
    <property type="component" value="Chromosome"/>
</dbReference>
<dbReference type="Gene3D" id="3.10.105.10">
    <property type="entry name" value="Dipeptide-binding Protein, Domain 3"/>
    <property type="match status" value="1"/>
</dbReference>
<accession>A0A5B9DF00</accession>
<keyword evidence="3" id="KW-0732">Signal</keyword>
<dbReference type="PANTHER" id="PTHR30290:SF9">
    <property type="entry name" value="OLIGOPEPTIDE-BINDING PROTEIN APPA"/>
    <property type="match status" value="1"/>
</dbReference>
<protein>
    <submittedName>
        <fullName evidence="6">ABC transporter substrate-binding protein</fullName>
    </submittedName>
</protein>
<feature type="domain" description="Solute-binding protein family 5" evidence="5">
    <location>
        <begin position="75"/>
        <end position="434"/>
    </location>
</feature>
<proteinExistence type="inferred from homology"/>